<protein>
    <recommendedName>
        <fullName evidence="4 11">Phosphoribosylaminoimidazole-succinocarboxamide synthase</fullName>
        <ecNumber evidence="3 11">6.3.2.6</ecNumber>
    </recommendedName>
    <alternativeName>
        <fullName evidence="9 11">SAICAR synthetase</fullName>
    </alternativeName>
</protein>
<keyword evidence="7 11" id="KW-0658">Purine biosynthesis</keyword>
<keyword evidence="14" id="KW-1185">Reference proteome</keyword>
<dbReference type="HAMAP" id="MF_00137">
    <property type="entry name" value="SAICAR_synth"/>
    <property type="match status" value="1"/>
</dbReference>
<dbReference type="InterPro" id="IPR033934">
    <property type="entry name" value="SAICAR_synt_PurC"/>
</dbReference>
<comment type="catalytic activity">
    <reaction evidence="10 11">
        <text>5-amino-1-(5-phospho-D-ribosyl)imidazole-4-carboxylate + L-aspartate + ATP = (2S)-2-[5-amino-1-(5-phospho-beta-D-ribosyl)imidazole-4-carboxamido]succinate + ADP + phosphate + 2 H(+)</text>
        <dbReference type="Rhea" id="RHEA:22628"/>
        <dbReference type="ChEBI" id="CHEBI:15378"/>
        <dbReference type="ChEBI" id="CHEBI:29991"/>
        <dbReference type="ChEBI" id="CHEBI:30616"/>
        <dbReference type="ChEBI" id="CHEBI:43474"/>
        <dbReference type="ChEBI" id="CHEBI:58443"/>
        <dbReference type="ChEBI" id="CHEBI:77657"/>
        <dbReference type="ChEBI" id="CHEBI:456216"/>
        <dbReference type="EC" id="6.3.2.6"/>
    </reaction>
</comment>
<dbReference type="Proteomes" id="UP000030147">
    <property type="component" value="Unassembled WGS sequence"/>
</dbReference>
<feature type="domain" description="SAICAR synthetase/ADE2 N-terminal" evidence="12">
    <location>
        <begin position="5"/>
        <end position="232"/>
    </location>
</feature>
<dbReference type="InterPro" id="IPR050089">
    <property type="entry name" value="SAICAR_synthetase"/>
</dbReference>
<keyword evidence="5 11" id="KW-0436">Ligase</keyword>
<comment type="similarity">
    <text evidence="2 11">Belongs to the SAICAR synthetase family.</text>
</comment>
<dbReference type="InterPro" id="IPR018236">
    <property type="entry name" value="SAICAR_synthetase_CS"/>
</dbReference>
<evidence type="ECO:0000256" key="2">
    <source>
        <dbReference type="ARBA" id="ARBA00010190"/>
    </source>
</evidence>
<dbReference type="EC" id="6.3.2.6" evidence="3 11"/>
<dbReference type="Gene3D" id="3.30.470.20">
    <property type="entry name" value="ATP-grasp fold, B domain"/>
    <property type="match status" value="1"/>
</dbReference>
<evidence type="ECO:0000256" key="3">
    <source>
        <dbReference type="ARBA" id="ARBA00012217"/>
    </source>
</evidence>
<keyword evidence="6 11" id="KW-0547">Nucleotide-binding</keyword>
<organism evidence="13 14">
    <name type="scientific">Pontibacillus yanchengensis Y32</name>
    <dbReference type="NCBI Taxonomy" id="1385514"/>
    <lineage>
        <taxon>Bacteria</taxon>
        <taxon>Bacillati</taxon>
        <taxon>Bacillota</taxon>
        <taxon>Bacilli</taxon>
        <taxon>Bacillales</taxon>
        <taxon>Bacillaceae</taxon>
        <taxon>Pontibacillus</taxon>
    </lineage>
</organism>
<dbReference type="PROSITE" id="PS01057">
    <property type="entry name" value="SAICAR_SYNTHETASE_1"/>
    <property type="match status" value="1"/>
</dbReference>
<dbReference type="AlphaFoldDB" id="A0A0A2TPT2"/>
<dbReference type="OrthoDB" id="9801549at2"/>
<evidence type="ECO:0000256" key="6">
    <source>
        <dbReference type="ARBA" id="ARBA00022741"/>
    </source>
</evidence>
<dbReference type="SUPFAM" id="SSF56104">
    <property type="entry name" value="SAICAR synthase-like"/>
    <property type="match status" value="1"/>
</dbReference>
<dbReference type="eggNOG" id="COG0152">
    <property type="taxonomic scope" value="Bacteria"/>
</dbReference>
<evidence type="ECO:0000256" key="10">
    <source>
        <dbReference type="ARBA" id="ARBA00048475"/>
    </source>
</evidence>
<comment type="pathway">
    <text evidence="1 11">Purine metabolism; IMP biosynthesis via de novo pathway; 5-amino-1-(5-phospho-D-ribosyl)imidazole-4-carboxamide from 5-amino-1-(5-phospho-D-ribosyl)imidazole-4-carboxylate: step 1/2.</text>
</comment>
<dbReference type="EMBL" id="AVBF01000070">
    <property type="protein sequence ID" value="KGP71310.1"/>
    <property type="molecule type" value="Genomic_DNA"/>
</dbReference>
<keyword evidence="8 11" id="KW-0067">ATP-binding</keyword>
<evidence type="ECO:0000256" key="11">
    <source>
        <dbReference type="HAMAP-Rule" id="MF_00137"/>
    </source>
</evidence>
<evidence type="ECO:0000256" key="4">
    <source>
        <dbReference type="ARBA" id="ARBA00016460"/>
    </source>
</evidence>
<dbReference type="Pfam" id="PF01259">
    <property type="entry name" value="SAICAR_synt"/>
    <property type="match status" value="1"/>
</dbReference>
<comment type="caution">
    <text evidence="13">The sequence shown here is derived from an EMBL/GenBank/DDBJ whole genome shotgun (WGS) entry which is preliminary data.</text>
</comment>
<dbReference type="NCBIfam" id="TIGR00081">
    <property type="entry name" value="purC"/>
    <property type="match status" value="1"/>
</dbReference>
<evidence type="ECO:0000256" key="5">
    <source>
        <dbReference type="ARBA" id="ARBA00022598"/>
    </source>
</evidence>
<evidence type="ECO:0000313" key="13">
    <source>
        <dbReference type="EMBL" id="KGP71310.1"/>
    </source>
</evidence>
<name>A0A0A2TPT2_9BACI</name>
<reference evidence="13 14" key="1">
    <citation type="journal article" date="2015" name="Stand. Genomic Sci.">
        <title>High quality draft genome sequence of the moderately halophilic bacterium Pontibacillus yanchengensis Y32(T) and comparison among Pontibacillus genomes.</title>
        <authorList>
            <person name="Huang J."/>
            <person name="Qiao Z.X."/>
            <person name="Tang J.W."/>
            <person name="Wang G."/>
        </authorList>
    </citation>
    <scope>NUCLEOTIDE SEQUENCE [LARGE SCALE GENOMIC DNA]</scope>
    <source>
        <strain evidence="13 14">Y32</strain>
    </source>
</reference>
<sequence>MKSALLYEGKAKKVHSVVGEEGQLILEYKDDATAFNGEKHKIFKGKGRLNNLISSHIFHYLHEKGVASHFIQALSDTEQLVYQTHIIPIEVVVRNIATGSLTKRLGITEGAVFHEPLVELYYKEDALNDPLMNDDHAKYITGISEGELEFIKEQARNINHHLQVMYQKIGVKLVDFKLEFGRLHDGSIVLSDEISPDTCRLWEEETGRKMDKDVFRNDIEDLVEIYDTIWKRMEANVHV</sequence>
<dbReference type="RefSeq" id="WP_036823273.1">
    <property type="nucleotide sequence ID" value="NZ_AVBF01000070.1"/>
</dbReference>
<evidence type="ECO:0000313" key="14">
    <source>
        <dbReference type="Proteomes" id="UP000030147"/>
    </source>
</evidence>
<accession>A0A0A2TPT2</accession>
<dbReference type="GO" id="GO:0004639">
    <property type="term" value="F:phosphoribosylaminoimidazolesuccinocarboxamide synthase activity"/>
    <property type="evidence" value="ECO:0007669"/>
    <property type="project" value="UniProtKB-UniRule"/>
</dbReference>
<dbReference type="GO" id="GO:0009236">
    <property type="term" value="P:cobalamin biosynthetic process"/>
    <property type="evidence" value="ECO:0007669"/>
    <property type="project" value="InterPro"/>
</dbReference>
<dbReference type="UniPathway" id="UPA00074">
    <property type="reaction ID" value="UER00131"/>
</dbReference>
<dbReference type="CDD" id="cd01415">
    <property type="entry name" value="SAICAR_synt_PurC"/>
    <property type="match status" value="1"/>
</dbReference>
<evidence type="ECO:0000256" key="9">
    <source>
        <dbReference type="ARBA" id="ARBA00030409"/>
    </source>
</evidence>
<dbReference type="PANTHER" id="PTHR43599">
    <property type="entry name" value="MULTIFUNCTIONAL PROTEIN ADE2"/>
    <property type="match status" value="1"/>
</dbReference>
<dbReference type="STRING" id="1385514.N782_19990"/>
<gene>
    <name evidence="11" type="primary">purC</name>
    <name evidence="13" type="ORF">N782_19990</name>
</gene>
<dbReference type="Gene3D" id="3.30.200.20">
    <property type="entry name" value="Phosphorylase Kinase, domain 1"/>
    <property type="match status" value="1"/>
</dbReference>
<dbReference type="InterPro" id="IPR001636">
    <property type="entry name" value="SAICAR_synth"/>
</dbReference>
<dbReference type="GO" id="GO:0006189">
    <property type="term" value="P:'de novo' IMP biosynthetic process"/>
    <property type="evidence" value="ECO:0007669"/>
    <property type="project" value="UniProtKB-UniRule"/>
</dbReference>
<evidence type="ECO:0000256" key="1">
    <source>
        <dbReference type="ARBA" id="ARBA00004672"/>
    </source>
</evidence>
<evidence type="ECO:0000259" key="12">
    <source>
        <dbReference type="Pfam" id="PF01259"/>
    </source>
</evidence>
<dbReference type="FunFam" id="3.30.470.20:FF:000006">
    <property type="entry name" value="Phosphoribosylaminoimidazole-succinocarboxamide synthase"/>
    <property type="match status" value="1"/>
</dbReference>
<dbReference type="PROSITE" id="PS01058">
    <property type="entry name" value="SAICAR_SYNTHETASE_2"/>
    <property type="match status" value="1"/>
</dbReference>
<dbReference type="GO" id="GO:0005524">
    <property type="term" value="F:ATP binding"/>
    <property type="evidence" value="ECO:0007669"/>
    <property type="project" value="UniProtKB-KW"/>
</dbReference>
<dbReference type="PANTHER" id="PTHR43599:SF3">
    <property type="entry name" value="SI:DKEY-6E2.2"/>
    <property type="match status" value="1"/>
</dbReference>
<evidence type="ECO:0000256" key="8">
    <source>
        <dbReference type="ARBA" id="ARBA00022840"/>
    </source>
</evidence>
<dbReference type="InterPro" id="IPR028923">
    <property type="entry name" value="SAICAR_synt/ADE2_N"/>
</dbReference>
<evidence type="ECO:0000256" key="7">
    <source>
        <dbReference type="ARBA" id="ARBA00022755"/>
    </source>
</evidence>
<proteinExistence type="inferred from homology"/>